<dbReference type="Proteomes" id="UP000005778">
    <property type="component" value="Chromosome"/>
</dbReference>
<dbReference type="HOGENOM" id="CLU_791621_0_0_7"/>
<reference evidence="1 2" key="2">
    <citation type="submission" date="2012-02" db="EMBL/GenBank/DDBJ databases">
        <title>Improved High-Quality Draft sequence of Desulfobacter postgatei 2ac9.</title>
        <authorList>
            <consortium name="US DOE Joint Genome Institute"/>
            <person name="Lucas S."/>
            <person name="Han J."/>
            <person name="Lapidus A."/>
            <person name="Cheng J.-F."/>
            <person name="Goodwin L."/>
            <person name="Pitluck S."/>
            <person name="Peters L."/>
            <person name="Ovchinnikova G."/>
            <person name="Held B."/>
            <person name="Detter J.C."/>
            <person name="Han C."/>
            <person name="Tapia R."/>
            <person name="Land M."/>
            <person name="Hauser L."/>
            <person name="Kyrpides N."/>
            <person name="Ivanova N."/>
            <person name="Pagani I."/>
            <person name="Orellana R."/>
            <person name="Lovley D."/>
            <person name="Woyke T."/>
        </authorList>
    </citation>
    <scope>NUCLEOTIDE SEQUENCE [LARGE SCALE GENOMIC DNA]</scope>
    <source>
        <strain evidence="1 2">2ac9</strain>
    </source>
</reference>
<dbReference type="OrthoDB" id="5423019at2"/>
<evidence type="ECO:0000313" key="2">
    <source>
        <dbReference type="Proteomes" id="UP000005778"/>
    </source>
</evidence>
<dbReference type="RefSeq" id="WP_004073951.1">
    <property type="nucleotide sequence ID" value="NZ_CM001488.1"/>
</dbReference>
<proteinExistence type="predicted"/>
<protein>
    <submittedName>
        <fullName evidence="1">Uncharacterized protein</fullName>
    </submittedName>
</protein>
<dbReference type="STRING" id="879212.DespoDRAFT_02554"/>
<evidence type="ECO:0000313" key="1">
    <source>
        <dbReference type="EMBL" id="EIM64400.1"/>
    </source>
</evidence>
<sequence>MMKRNALTTQFQSWLAKPENARALDTLADAVHRKMKIARLDLYGCAPEQVDRQDIRQELIVFLLRDENMLSGLMGRKPGAIKQVRQFLWHRMIDLSRSKDAGQDIHKDTWRLFYRHVLEVLAESDDFIRDRGAAKGKMRFSMTENPAQTLIMADDFMTIAFPPDLPGEFGRLNTRENILTLARHFWSSSARAAGVHDLCMKIQDFLAWVNRHVVLQPGVESYPVTDGEKDAFNPLTERPAPGGLDNMKKNMLTVWAQNFFNRLKNTERKIFFYYDCEGLTHKAVSELMKKKAGLSYQRDKIREKLRSFLRALDWVSPDYDTKGQDGRDFEFFLLNLCDNLGSWVNLGEKG</sequence>
<gene>
    <name evidence="1" type="ORF">DespoDRAFT_02554</name>
</gene>
<reference evidence="1 2" key="1">
    <citation type="submission" date="2011-09" db="EMBL/GenBank/DDBJ databases">
        <authorList>
            <consortium name="US DOE Joint Genome Institute (JGI-PGF)"/>
            <person name="Lucas S."/>
            <person name="Han J."/>
            <person name="Lapidus A."/>
            <person name="Cheng J.-F."/>
            <person name="Goodwin L."/>
            <person name="Pitluck S."/>
            <person name="Peters L."/>
            <person name="Land M.L."/>
            <person name="Hauser L."/>
            <person name="Orellana R."/>
            <person name="Lovley D."/>
            <person name="Woyke T.J."/>
        </authorList>
    </citation>
    <scope>NUCLEOTIDE SEQUENCE [LARGE SCALE GENOMIC DNA]</scope>
    <source>
        <strain evidence="1 2">2ac9</strain>
    </source>
</reference>
<organism evidence="1 2">
    <name type="scientific">Desulfobacter postgatei 2ac9</name>
    <dbReference type="NCBI Taxonomy" id="879212"/>
    <lineage>
        <taxon>Bacteria</taxon>
        <taxon>Pseudomonadati</taxon>
        <taxon>Thermodesulfobacteriota</taxon>
        <taxon>Desulfobacteria</taxon>
        <taxon>Desulfobacterales</taxon>
        <taxon>Desulfobacteraceae</taxon>
        <taxon>Desulfobacter</taxon>
    </lineage>
</organism>
<accession>I5B4I7</accession>
<dbReference type="EMBL" id="CM001488">
    <property type="protein sequence ID" value="EIM64400.1"/>
    <property type="molecule type" value="Genomic_DNA"/>
</dbReference>
<name>I5B4I7_9BACT</name>
<keyword evidence="2" id="KW-1185">Reference proteome</keyword>
<dbReference type="AlphaFoldDB" id="I5B4I7"/>